<feature type="signal peptide" evidence="1">
    <location>
        <begin position="1"/>
        <end position="20"/>
    </location>
</feature>
<evidence type="ECO:0008006" key="4">
    <source>
        <dbReference type="Google" id="ProtNLM"/>
    </source>
</evidence>
<dbReference type="Pfam" id="PF10976">
    <property type="entry name" value="DUF2790"/>
    <property type="match status" value="1"/>
</dbReference>
<keyword evidence="3" id="KW-1185">Reference proteome</keyword>
<name>A0A7U7ERP3_9GAMM</name>
<evidence type="ECO:0000313" key="3">
    <source>
        <dbReference type="Proteomes" id="UP000583387"/>
    </source>
</evidence>
<keyword evidence="1" id="KW-0732">Signal</keyword>
<dbReference type="Proteomes" id="UP000583387">
    <property type="component" value="Unassembled WGS sequence"/>
</dbReference>
<dbReference type="Gene3D" id="2.30.140.50">
    <property type="entry name" value="Protein of unknown function DUF2790"/>
    <property type="match status" value="1"/>
</dbReference>
<dbReference type="EMBL" id="CAJFCI010000079">
    <property type="protein sequence ID" value="CAD5109845.1"/>
    <property type="molecule type" value="Genomic_DNA"/>
</dbReference>
<evidence type="ECO:0000256" key="1">
    <source>
        <dbReference type="SAM" id="SignalP"/>
    </source>
</evidence>
<dbReference type="InterPro" id="IPR021245">
    <property type="entry name" value="DUF2790"/>
</dbReference>
<evidence type="ECO:0000313" key="2">
    <source>
        <dbReference type="EMBL" id="CAD5109845.1"/>
    </source>
</evidence>
<dbReference type="AlphaFoldDB" id="A0A7U7ERP3"/>
<organism evidence="2 3">
    <name type="scientific">Zestomonas carbonaria</name>
    <dbReference type="NCBI Taxonomy" id="2762745"/>
    <lineage>
        <taxon>Bacteria</taxon>
        <taxon>Pseudomonadati</taxon>
        <taxon>Pseudomonadota</taxon>
        <taxon>Gammaproteobacteria</taxon>
        <taxon>Pseudomonadales</taxon>
        <taxon>Pseudomonadaceae</taxon>
        <taxon>Zestomonas</taxon>
    </lineage>
</organism>
<feature type="chain" id="PRO_5031226248" description="DUF2790 domain-containing protein" evidence="1">
    <location>
        <begin position="21"/>
        <end position="88"/>
    </location>
</feature>
<comment type="caution">
    <text evidence="2">The sequence shown here is derived from an EMBL/GenBank/DDBJ whole genome shotgun (WGS) entry which is preliminary data.</text>
</comment>
<reference evidence="2 3" key="1">
    <citation type="submission" date="2020-08" db="EMBL/GenBank/DDBJ databases">
        <authorList>
            <person name="Criscuolo A."/>
        </authorList>
    </citation>
    <scope>NUCLEOTIDE SEQUENCE [LARGE SCALE GENOMIC DNA]</scope>
    <source>
        <strain evidence="2">CIP111764</strain>
    </source>
</reference>
<protein>
    <recommendedName>
        <fullName evidence="4">DUF2790 domain-containing protein</fullName>
    </recommendedName>
</protein>
<dbReference type="RefSeq" id="WP_187673153.1">
    <property type="nucleotide sequence ID" value="NZ_CAJFCI010000079.1"/>
</dbReference>
<accession>A0A7U7ERP3</accession>
<proteinExistence type="predicted"/>
<gene>
    <name evidence="2" type="ORF">PSEWESI4_04159</name>
</gene>
<sequence length="88" mass="9299">MINKLACLSIALLASSAAMAASGESSDPASELPVTQYEYGMELDIQKVISVTPKPDTCDVVPATMIYVDSHGDTQRLDYRAMGNCLGG</sequence>